<reference evidence="1 2" key="1">
    <citation type="journal article" date="2019" name="Nat. Med.">
        <title>A library of human gut bacterial isolates paired with longitudinal multiomics data enables mechanistic microbiome research.</title>
        <authorList>
            <person name="Poyet M."/>
            <person name="Groussin M."/>
            <person name="Gibbons S.M."/>
            <person name="Avila-Pacheco J."/>
            <person name="Jiang X."/>
            <person name="Kearney S.M."/>
            <person name="Perrotta A.R."/>
            <person name="Berdy B."/>
            <person name="Zhao S."/>
            <person name="Lieberman T.D."/>
            <person name="Swanson P.K."/>
            <person name="Smith M."/>
            <person name="Roesemann S."/>
            <person name="Alexander J.E."/>
            <person name="Rich S.A."/>
            <person name="Livny J."/>
            <person name="Vlamakis H."/>
            <person name="Clish C."/>
            <person name="Bullock K."/>
            <person name="Deik A."/>
            <person name="Scott J."/>
            <person name="Pierce K.A."/>
            <person name="Xavier R.J."/>
            <person name="Alm E.J."/>
        </authorList>
    </citation>
    <scope>NUCLEOTIDE SEQUENCE [LARGE SCALE GENOMIC DNA]</scope>
    <source>
        <strain evidence="1 2">BIOML-A9</strain>
    </source>
</reference>
<protein>
    <submittedName>
        <fullName evidence="1">Uncharacterized protein</fullName>
    </submittedName>
</protein>
<name>A0A7K0GRA7_PARDI</name>
<gene>
    <name evidence="1" type="ORF">GKD67_04110</name>
</gene>
<dbReference type="AlphaFoldDB" id="A0A7K0GRA7"/>
<dbReference type="Proteomes" id="UP000461276">
    <property type="component" value="Unassembled WGS sequence"/>
</dbReference>
<dbReference type="EMBL" id="WKMY01000001">
    <property type="protein sequence ID" value="MRY92438.1"/>
    <property type="molecule type" value="Genomic_DNA"/>
</dbReference>
<sequence>LSNSDKIEDMEPDWVANEEHLCAVVGSSVVGSKLRSCITGNSTTASMNWIDFHYYSVQRGMQQIDALMHSRIANLFYARYGRRDSQEQCGGGQHTNNRITGGTAGYGMQDTIGYDEAYKINDKITNSIVDGSIHQYAWYRGQDEYGSPTVTQVNNISCLGYEDIYGHKYEMMDGVDLPNDSGNQGKWRIWMPDGTVRWVKGKTTSDQWITGVAHGKYMDIVPVGTANGSSSTYYCDKYWISTAASRVVYRGYYSAGANGGVSNANANNDASYSNTNVGSRLAFRGKLVRAESVEAYKAIREVL</sequence>
<accession>A0A7K0GRA7</accession>
<comment type="caution">
    <text evidence="1">The sequence shown here is derived from an EMBL/GenBank/DDBJ whole genome shotgun (WGS) entry which is preliminary data.</text>
</comment>
<evidence type="ECO:0000313" key="2">
    <source>
        <dbReference type="Proteomes" id="UP000461276"/>
    </source>
</evidence>
<evidence type="ECO:0000313" key="1">
    <source>
        <dbReference type="EMBL" id="MRY92438.1"/>
    </source>
</evidence>
<feature type="non-terminal residue" evidence="1">
    <location>
        <position position="1"/>
    </location>
</feature>
<proteinExistence type="predicted"/>
<organism evidence="1 2">
    <name type="scientific">Parabacteroides distasonis</name>
    <dbReference type="NCBI Taxonomy" id="823"/>
    <lineage>
        <taxon>Bacteria</taxon>
        <taxon>Pseudomonadati</taxon>
        <taxon>Bacteroidota</taxon>
        <taxon>Bacteroidia</taxon>
        <taxon>Bacteroidales</taxon>
        <taxon>Tannerellaceae</taxon>
        <taxon>Parabacteroides</taxon>
    </lineage>
</organism>